<dbReference type="CDD" id="cd05826">
    <property type="entry name" value="Sortase_B"/>
    <property type="match status" value="1"/>
</dbReference>
<keyword evidence="1" id="KW-0812">Transmembrane</keyword>
<dbReference type="OrthoDB" id="9806013at2"/>
<dbReference type="InterPro" id="IPR009835">
    <property type="entry name" value="SrtB"/>
</dbReference>
<keyword evidence="1" id="KW-1133">Transmembrane helix</keyword>
<dbReference type="SUPFAM" id="SSF63817">
    <property type="entry name" value="Sortase"/>
    <property type="match status" value="1"/>
</dbReference>
<dbReference type="InterPro" id="IPR023365">
    <property type="entry name" value="Sortase_dom-sf"/>
</dbReference>
<dbReference type="EMBL" id="LSDC01000070">
    <property type="protein sequence ID" value="KXB59575.1"/>
    <property type="molecule type" value="Genomic_DNA"/>
</dbReference>
<evidence type="ECO:0000313" key="3">
    <source>
        <dbReference type="Proteomes" id="UP000070355"/>
    </source>
</evidence>
<proteinExistence type="predicted"/>
<feature type="transmembrane region" description="Helical" evidence="1">
    <location>
        <begin position="12"/>
        <end position="32"/>
    </location>
</feature>
<dbReference type="Proteomes" id="UP000070355">
    <property type="component" value="Unassembled WGS sequence"/>
</dbReference>
<dbReference type="Gene3D" id="2.40.260.10">
    <property type="entry name" value="Sortase"/>
    <property type="match status" value="1"/>
</dbReference>
<keyword evidence="1" id="KW-0472">Membrane</keyword>
<evidence type="ECO:0000256" key="1">
    <source>
        <dbReference type="SAM" id="Phobius"/>
    </source>
</evidence>
<dbReference type="NCBIfam" id="NF040525">
    <property type="entry name" value="SrtB_LPKTxSAVK"/>
    <property type="match status" value="1"/>
</dbReference>
<sequence length="286" mass="32992">MNNNKSLLSKIVKYVLMLLFVVGGVFGIYSYMNKNSIEPQVRVEKKVESTQSKEVPKKNDKYVVDQAEKDYLANKFKDLKATNNEVIGYMYVPGDGNDSLKEPILQTTNNSKYLEYGIDNKPAPFIGAVFMDFENKPGLDQSDVKWVFGHARAGIEEKKITLDTRVFNNMNWFAKKNYFDSHRVVVMETPERKYYYEVTGVKVVHEDTNLYQIPTTANKKDEFISLFKNGARNWLENTKISGEDNMTVFATCRLDDVSLRTLVLARQVPDKELKEFLEKNKELLNS</sequence>
<comment type="caution">
    <text evidence="2">The sequence shown here is derived from an EMBL/GenBank/DDBJ whole genome shotgun (WGS) entry which is preliminary data.</text>
</comment>
<dbReference type="AlphaFoldDB" id="A0A133ZVW6"/>
<organism evidence="2 3">
    <name type="scientific">Gemella haemolysans</name>
    <dbReference type="NCBI Taxonomy" id="1379"/>
    <lineage>
        <taxon>Bacteria</taxon>
        <taxon>Bacillati</taxon>
        <taxon>Bacillota</taxon>
        <taxon>Bacilli</taxon>
        <taxon>Bacillales</taxon>
        <taxon>Gemellaceae</taxon>
        <taxon>Gemella</taxon>
    </lineage>
</organism>
<reference evidence="3" key="1">
    <citation type="submission" date="2016-01" db="EMBL/GenBank/DDBJ databases">
        <authorList>
            <person name="Mitreva M."/>
            <person name="Pepin K.H."/>
            <person name="Mihindukulasuriya K.A."/>
            <person name="Fulton R."/>
            <person name="Fronick C."/>
            <person name="O'Laughlin M."/>
            <person name="Miner T."/>
            <person name="Herter B."/>
            <person name="Rosa B.A."/>
            <person name="Cordes M."/>
            <person name="Tomlinson C."/>
            <person name="Wollam A."/>
            <person name="Palsikar V.B."/>
            <person name="Mardis E.R."/>
            <person name="Wilson R.K."/>
        </authorList>
    </citation>
    <scope>NUCLEOTIDE SEQUENCE [LARGE SCALE GENOMIC DNA]</scope>
    <source>
        <strain evidence="3">DNF01167</strain>
    </source>
</reference>
<dbReference type="RefSeq" id="WP_060914233.1">
    <property type="nucleotide sequence ID" value="NZ_KQ959961.1"/>
</dbReference>
<gene>
    <name evidence="2" type="ORF">HMPREF3186_01080</name>
</gene>
<dbReference type="PATRIC" id="fig|1379.3.peg.1065"/>
<evidence type="ECO:0000313" key="2">
    <source>
        <dbReference type="EMBL" id="KXB59575.1"/>
    </source>
</evidence>
<name>A0A133ZVW6_9BACL</name>
<accession>A0A133ZVW6</accession>
<protein>
    <submittedName>
        <fullName evidence="2">Sortase, SrtB family</fullName>
    </submittedName>
</protein>
<dbReference type="STRING" id="1379.HMPREF3186_01080"/>